<keyword evidence="11" id="KW-1185">Reference proteome</keyword>
<feature type="compositionally biased region" description="Basic and acidic residues" evidence="8">
    <location>
        <begin position="512"/>
        <end position="528"/>
    </location>
</feature>
<protein>
    <recommendedName>
        <fullName evidence="7">Serine/threonine-protein phosphatase</fullName>
        <ecNumber evidence="7">3.1.3.16</ecNumber>
    </recommendedName>
</protein>
<keyword evidence="3" id="KW-0904">Protein phosphatase</keyword>
<dbReference type="EC" id="3.1.3.16" evidence="7"/>
<feature type="region of interest" description="Disordered" evidence="8">
    <location>
        <begin position="356"/>
        <end position="381"/>
    </location>
</feature>
<dbReference type="Pfam" id="PF00149">
    <property type="entry name" value="Metallophos"/>
    <property type="match status" value="1"/>
</dbReference>
<dbReference type="Proteomes" id="UP000287166">
    <property type="component" value="Unassembled WGS sequence"/>
</dbReference>
<dbReference type="OrthoDB" id="1930084at2759"/>
<evidence type="ECO:0000313" key="11">
    <source>
        <dbReference type="Proteomes" id="UP000287166"/>
    </source>
</evidence>
<evidence type="ECO:0000256" key="6">
    <source>
        <dbReference type="ARBA" id="ARBA00048336"/>
    </source>
</evidence>
<organism evidence="10 11">
    <name type="scientific">Sparassis crispa</name>
    <dbReference type="NCBI Taxonomy" id="139825"/>
    <lineage>
        <taxon>Eukaryota</taxon>
        <taxon>Fungi</taxon>
        <taxon>Dikarya</taxon>
        <taxon>Basidiomycota</taxon>
        <taxon>Agaricomycotina</taxon>
        <taxon>Agaricomycetes</taxon>
        <taxon>Polyporales</taxon>
        <taxon>Sparassidaceae</taxon>
        <taxon>Sparassis</taxon>
    </lineage>
</organism>
<keyword evidence="2 7" id="KW-0378">Hydrolase</keyword>
<dbReference type="PROSITE" id="PS00125">
    <property type="entry name" value="SER_THR_PHOSPHATASE"/>
    <property type="match status" value="1"/>
</dbReference>
<dbReference type="PRINTS" id="PR00114">
    <property type="entry name" value="STPHPHTASE"/>
</dbReference>
<evidence type="ECO:0000256" key="7">
    <source>
        <dbReference type="RuleBase" id="RU004273"/>
    </source>
</evidence>
<proteinExistence type="inferred from homology"/>
<dbReference type="STRING" id="139825.A0A401GYB1"/>
<evidence type="ECO:0000256" key="4">
    <source>
        <dbReference type="ARBA" id="ARBA00023211"/>
    </source>
</evidence>
<evidence type="ECO:0000313" key="10">
    <source>
        <dbReference type="EMBL" id="GBE87193.1"/>
    </source>
</evidence>
<comment type="catalytic activity">
    <reaction evidence="5">
        <text>O-phospho-L-seryl-[protein] + H2O = L-seryl-[protein] + phosphate</text>
        <dbReference type="Rhea" id="RHEA:20629"/>
        <dbReference type="Rhea" id="RHEA-COMP:9863"/>
        <dbReference type="Rhea" id="RHEA-COMP:11604"/>
        <dbReference type="ChEBI" id="CHEBI:15377"/>
        <dbReference type="ChEBI" id="CHEBI:29999"/>
        <dbReference type="ChEBI" id="CHEBI:43474"/>
        <dbReference type="ChEBI" id="CHEBI:83421"/>
        <dbReference type="EC" id="3.1.3.16"/>
    </reaction>
</comment>
<dbReference type="FunCoup" id="A0A401GYB1">
    <property type="interactions" value="672"/>
</dbReference>
<dbReference type="InterPro" id="IPR006186">
    <property type="entry name" value="Ser/Thr-sp_prot-phosphatase"/>
</dbReference>
<name>A0A401GYB1_9APHY</name>
<dbReference type="RefSeq" id="XP_027618106.1">
    <property type="nucleotide sequence ID" value="XM_027762305.1"/>
</dbReference>
<comment type="catalytic activity">
    <reaction evidence="6 7">
        <text>O-phospho-L-threonyl-[protein] + H2O = L-threonyl-[protein] + phosphate</text>
        <dbReference type="Rhea" id="RHEA:47004"/>
        <dbReference type="Rhea" id="RHEA-COMP:11060"/>
        <dbReference type="Rhea" id="RHEA-COMP:11605"/>
        <dbReference type="ChEBI" id="CHEBI:15377"/>
        <dbReference type="ChEBI" id="CHEBI:30013"/>
        <dbReference type="ChEBI" id="CHEBI:43474"/>
        <dbReference type="ChEBI" id="CHEBI:61977"/>
        <dbReference type="EC" id="3.1.3.16"/>
    </reaction>
</comment>
<sequence length="528" mass="59649">MSPFEPDRWIRQLMKCEHLSEVDMKALCECVRCILMEESNIQPVSSPVTICGDIHGQFWDLLELLRKGGEVPHTSYIFMGDFVDRGHYSLETVSLLLVLKAKYPDRVTLLRGNHESRQITQVYGFYDECQQKYGSALVWKACCSVFDYLNLAAIIDGETLCVHGGLSPDIRTLDQIRVLSRAQEIPHEGAFCDLMWSDPDEIENWAISPRGAGWLFGGSVTQEFNHVNSLRLIARAHQLVQEGYKYMFDEQLVTVWSAPNYCYRCGNMASILTIRENGGRDFTVYDAAEENERDKGLQKSRKMGNMTYFYYAAVNTSVILVSCNLSRVIVSLLAESPRGILQNGVEFVMGKGRMDSNRPSALDSTATSATDIEEPRDTTRGFSVRRTASRARTGMCMEDEGTSCMQRYSDALATMSHTLQVGHEYRQRPSERFHIRNSLSHYSPISLRVQCLASFASLSTPSPISIVCSMRHSLPGPRVHHTIARSNYSNRMLGEVLEAKHGHPRRPLNQHGHSDLRAAGHLEGERKY</sequence>
<evidence type="ECO:0000256" key="8">
    <source>
        <dbReference type="SAM" id="MobiDB-lite"/>
    </source>
</evidence>
<keyword evidence="1" id="KW-0479">Metal-binding</keyword>
<reference evidence="10 11" key="1">
    <citation type="journal article" date="2018" name="Sci. Rep.">
        <title>Genome sequence of the cauliflower mushroom Sparassis crispa (Hanabiratake) and its association with beneficial usage.</title>
        <authorList>
            <person name="Kiyama R."/>
            <person name="Furutani Y."/>
            <person name="Kawaguchi K."/>
            <person name="Nakanishi T."/>
        </authorList>
    </citation>
    <scope>NUCLEOTIDE SEQUENCE [LARGE SCALE GENOMIC DNA]</scope>
</reference>
<comment type="similarity">
    <text evidence="7">Belongs to the PPP phosphatase family.</text>
</comment>
<keyword evidence="4" id="KW-0464">Manganese</keyword>
<dbReference type="CDD" id="cd07415">
    <property type="entry name" value="MPP_PP2A_PP4_PP6"/>
    <property type="match status" value="1"/>
</dbReference>
<dbReference type="InterPro" id="IPR047129">
    <property type="entry name" value="PPA2-like"/>
</dbReference>
<dbReference type="FunFam" id="3.60.21.10:FF:000005">
    <property type="entry name" value="Serine/threonine-protein phosphatase"/>
    <property type="match status" value="1"/>
</dbReference>
<feature type="region of interest" description="Disordered" evidence="8">
    <location>
        <begin position="502"/>
        <end position="528"/>
    </location>
</feature>
<dbReference type="SMART" id="SM00156">
    <property type="entry name" value="PP2Ac"/>
    <property type="match status" value="1"/>
</dbReference>
<dbReference type="InterPro" id="IPR029052">
    <property type="entry name" value="Metallo-depent_PP-like"/>
</dbReference>
<feature type="compositionally biased region" description="Polar residues" evidence="8">
    <location>
        <begin position="357"/>
        <end position="370"/>
    </location>
</feature>
<dbReference type="SUPFAM" id="SSF56300">
    <property type="entry name" value="Metallo-dependent phosphatases"/>
    <property type="match status" value="1"/>
</dbReference>
<dbReference type="GO" id="GO:0004722">
    <property type="term" value="F:protein serine/threonine phosphatase activity"/>
    <property type="evidence" value="ECO:0007669"/>
    <property type="project" value="UniProtKB-EC"/>
</dbReference>
<dbReference type="GeneID" id="38784110"/>
<evidence type="ECO:0000256" key="2">
    <source>
        <dbReference type="ARBA" id="ARBA00022801"/>
    </source>
</evidence>
<dbReference type="InterPro" id="IPR004843">
    <property type="entry name" value="Calcineurin-like_PHP"/>
</dbReference>
<accession>A0A401GYB1</accession>
<evidence type="ECO:0000259" key="9">
    <source>
        <dbReference type="PROSITE" id="PS00125"/>
    </source>
</evidence>
<dbReference type="PANTHER" id="PTHR45619">
    <property type="entry name" value="SERINE/THREONINE-PROTEIN PHOSPHATASE PP2A-RELATED"/>
    <property type="match status" value="1"/>
</dbReference>
<evidence type="ECO:0000256" key="1">
    <source>
        <dbReference type="ARBA" id="ARBA00022723"/>
    </source>
</evidence>
<evidence type="ECO:0000256" key="5">
    <source>
        <dbReference type="ARBA" id="ARBA00047761"/>
    </source>
</evidence>
<comment type="caution">
    <text evidence="10">The sequence shown here is derived from an EMBL/GenBank/DDBJ whole genome shotgun (WGS) entry which is preliminary data.</text>
</comment>
<dbReference type="InParanoid" id="A0A401GYB1"/>
<dbReference type="EMBL" id="BFAD01000010">
    <property type="protein sequence ID" value="GBE87193.1"/>
    <property type="molecule type" value="Genomic_DNA"/>
</dbReference>
<dbReference type="GO" id="GO:0046872">
    <property type="term" value="F:metal ion binding"/>
    <property type="evidence" value="ECO:0007669"/>
    <property type="project" value="UniProtKB-KW"/>
</dbReference>
<feature type="domain" description="Serine/threonine specific protein phosphatases" evidence="9">
    <location>
        <begin position="110"/>
        <end position="115"/>
    </location>
</feature>
<gene>
    <name evidence="10" type="ORF">SCP_1004400</name>
</gene>
<dbReference type="Gene3D" id="3.60.21.10">
    <property type="match status" value="1"/>
</dbReference>
<dbReference type="AlphaFoldDB" id="A0A401GYB1"/>
<evidence type="ECO:0000256" key="3">
    <source>
        <dbReference type="ARBA" id="ARBA00022912"/>
    </source>
</evidence>